<gene>
    <name evidence="1" type="ORF">OG563_05800</name>
</gene>
<sequence>MSTGNIRPTSPKYPYYSFVVSGLVSHLLEPADQPRRDPVGRMMYHPAIRGESMRIFPPEMADDPTPRLP</sequence>
<proteinExistence type="predicted"/>
<organism evidence="1 2">
    <name type="scientific">Nocardia vinacea</name>
    <dbReference type="NCBI Taxonomy" id="96468"/>
    <lineage>
        <taxon>Bacteria</taxon>
        <taxon>Bacillati</taxon>
        <taxon>Actinomycetota</taxon>
        <taxon>Actinomycetes</taxon>
        <taxon>Mycobacteriales</taxon>
        <taxon>Nocardiaceae</taxon>
        <taxon>Nocardia</taxon>
    </lineage>
</organism>
<accession>A0ABZ1YWS6</accession>
<name>A0ABZ1YWS6_9NOCA</name>
<keyword evidence="2" id="KW-1185">Reference proteome</keyword>
<evidence type="ECO:0000313" key="2">
    <source>
        <dbReference type="Proteomes" id="UP001432062"/>
    </source>
</evidence>
<protein>
    <submittedName>
        <fullName evidence="1">Uncharacterized protein</fullName>
    </submittedName>
</protein>
<dbReference type="Proteomes" id="UP001432062">
    <property type="component" value="Chromosome"/>
</dbReference>
<evidence type="ECO:0000313" key="1">
    <source>
        <dbReference type="EMBL" id="WUV47744.1"/>
    </source>
</evidence>
<reference evidence="1" key="1">
    <citation type="submission" date="2022-10" db="EMBL/GenBank/DDBJ databases">
        <title>The complete genomes of actinobacterial strains from the NBC collection.</title>
        <authorList>
            <person name="Joergensen T.S."/>
            <person name="Alvarez Arevalo M."/>
            <person name="Sterndorff E.B."/>
            <person name="Faurdal D."/>
            <person name="Vuksanovic O."/>
            <person name="Mourched A.-S."/>
            <person name="Charusanti P."/>
            <person name="Shaw S."/>
            <person name="Blin K."/>
            <person name="Weber T."/>
        </authorList>
    </citation>
    <scope>NUCLEOTIDE SEQUENCE</scope>
    <source>
        <strain evidence="1">NBC_01482</strain>
    </source>
</reference>
<dbReference type="RefSeq" id="WP_329411876.1">
    <property type="nucleotide sequence ID" value="NZ_CP109441.1"/>
</dbReference>
<dbReference type="EMBL" id="CP109441">
    <property type="protein sequence ID" value="WUV47744.1"/>
    <property type="molecule type" value="Genomic_DNA"/>
</dbReference>